<evidence type="ECO:0000256" key="1">
    <source>
        <dbReference type="SAM" id="SignalP"/>
    </source>
</evidence>
<sequence length="216" mass="24300">MKKALLAVMAVALVMGFAGCDLFKPGVDYFRVKEGATSTYETTTIKHDSTYDAVEDVWTVTDDTTVTDYTTECVGETELDDGTVVWEFKTDTFYSYMAFDKDNDEVDFYNTKADTEPYYSIPYALDSWTMPFDTANNITFADDGTEDVTIGEETYKGAAKIKVTYPEIEGMTYLGANDWWDKDFGKIKGWYATETVVEGSLYSTIDATTVLIDFTK</sequence>
<feature type="signal peptide" evidence="1">
    <location>
        <begin position="1"/>
        <end position="20"/>
    </location>
</feature>
<dbReference type="PROSITE" id="PS51257">
    <property type="entry name" value="PROKAR_LIPOPROTEIN"/>
    <property type="match status" value="1"/>
</dbReference>
<name>A0A532UZ25_UNCT6</name>
<protein>
    <submittedName>
        <fullName evidence="2">Uncharacterized protein</fullName>
    </submittedName>
</protein>
<keyword evidence="1" id="KW-0732">Signal</keyword>
<comment type="caution">
    <text evidence="2">The sequence shown here is derived from an EMBL/GenBank/DDBJ whole genome shotgun (WGS) entry which is preliminary data.</text>
</comment>
<evidence type="ECO:0000313" key="2">
    <source>
        <dbReference type="EMBL" id="TKJ40204.1"/>
    </source>
</evidence>
<accession>A0A532UZ25</accession>
<organism evidence="2 3">
    <name type="scientific">candidate division TA06 bacterium B3_TA06</name>
    <dbReference type="NCBI Taxonomy" id="2012487"/>
    <lineage>
        <taxon>Bacteria</taxon>
        <taxon>Bacteria division TA06</taxon>
    </lineage>
</organism>
<dbReference type="Proteomes" id="UP000317778">
    <property type="component" value="Unassembled WGS sequence"/>
</dbReference>
<reference evidence="2 3" key="1">
    <citation type="submission" date="2017-06" db="EMBL/GenBank/DDBJ databases">
        <title>Novel microbial phyla capable of carbon fixation and sulfur reduction in deep-sea sediments.</title>
        <authorList>
            <person name="Huang J."/>
            <person name="Baker B."/>
            <person name="Wang Y."/>
        </authorList>
    </citation>
    <scope>NUCLEOTIDE SEQUENCE [LARGE SCALE GENOMIC DNA]</scope>
    <source>
        <strain evidence="2">B3_TA06</strain>
    </source>
</reference>
<gene>
    <name evidence="2" type="ORF">CEE36_09725</name>
</gene>
<proteinExistence type="predicted"/>
<feature type="chain" id="PRO_5022106005" evidence="1">
    <location>
        <begin position="21"/>
        <end position="216"/>
    </location>
</feature>
<dbReference type="EMBL" id="NJBO01000019">
    <property type="protein sequence ID" value="TKJ40204.1"/>
    <property type="molecule type" value="Genomic_DNA"/>
</dbReference>
<dbReference type="AlphaFoldDB" id="A0A532UZ25"/>
<evidence type="ECO:0000313" key="3">
    <source>
        <dbReference type="Proteomes" id="UP000317778"/>
    </source>
</evidence>